<evidence type="ECO:0000256" key="1">
    <source>
        <dbReference type="ARBA" id="ARBA00001933"/>
    </source>
</evidence>
<dbReference type="AlphaFoldDB" id="D3F992"/>
<dbReference type="InterPro" id="IPR005814">
    <property type="entry name" value="Aminotrans_3"/>
</dbReference>
<protein>
    <submittedName>
        <fullName evidence="5">Aminotransferase class-III</fullName>
    </submittedName>
</protein>
<dbReference type="RefSeq" id="WP_012932112.1">
    <property type="nucleotide sequence ID" value="NC_013739.1"/>
</dbReference>
<keyword evidence="2 3" id="KW-0663">Pyridoxal phosphate</keyword>
<dbReference type="Gene3D" id="3.90.1150.10">
    <property type="entry name" value="Aspartate Aminotransferase, domain 1"/>
    <property type="match status" value="1"/>
</dbReference>
<dbReference type="CDD" id="cd00610">
    <property type="entry name" value="OAT_like"/>
    <property type="match status" value="1"/>
</dbReference>
<evidence type="ECO:0000256" key="3">
    <source>
        <dbReference type="RuleBase" id="RU003560"/>
    </source>
</evidence>
<dbReference type="EMBL" id="CP001854">
    <property type="protein sequence ID" value="ADB49059.1"/>
    <property type="molecule type" value="Genomic_DNA"/>
</dbReference>
<reference evidence="5 6" key="1">
    <citation type="journal article" date="2010" name="Stand. Genomic Sci.">
        <title>Complete genome sequence of Conexibacter woesei type strain (ID131577).</title>
        <authorList>
            <person name="Pukall R."/>
            <person name="Lapidus A."/>
            <person name="Glavina Del Rio T."/>
            <person name="Copeland A."/>
            <person name="Tice H."/>
            <person name="Cheng J.-F."/>
            <person name="Lucas S."/>
            <person name="Chen F."/>
            <person name="Nolan M."/>
            <person name="Bruce D."/>
            <person name="Goodwin L."/>
            <person name="Pitluck S."/>
            <person name="Mavromatis K."/>
            <person name="Ivanova N."/>
            <person name="Ovchinnikova G."/>
            <person name="Pati A."/>
            <person name="Chen A."/>
            <person name="Palaniappan K."/>
            <person name="Land M."/>
            <person name="Hauser L."/>
            <person name="Chang Y.-J."/>
            <person name="Jeffries C.D."/>
            <person name="Chain P."/>
            <person name="Meincke L."/>
            <person name="Sims D."/>
            <person name="Brettin T."/>
            <person name="Detter J.C."/>
            <person name="Rohde M."/>
            <person name="Goeker M."/>
            <person name="Bristow J."/>
            <person name="Eisen J.A."/>
            <person name="Markowitz V."/>
            <person name="Kyrpides N.C."/>
            <person name="Klenk H.-P."/>
            <person name="Hugenholtz P."/>
        </authorList>
    </citation>
    <scope>NUCLEOTIDE SEQUENCE [LARGE SCALE GENOMIC DNA]</scope>
    <source>
        <strain evidence="6">DSM 14684 / CIP 108061 / JCM 11494 / NBRC 100937 / ID131577</strain>
    </source>
</reference>
<dbReference type="GO" id="GO:0030170">
    <property type="term" value="F:pyridoxal phosphate binding"/>
    <property type="evidence" value="ECO:0007669"/>
    <property type="project" value="InterPro"/>
</dbReference>
<evidence type="ECO:0000256" key="2">
    <source>
        <dbReference type="ARBA" id="ARBA00022898"/>
    </source>
</evidence>
<proteinExistence type="inferred from homology"/>
<feature type="region of interest" description="Disordered" evidence="4">
    <location>
        <begin position="1"/>
        <end position="20"/>
    </location>
</feature>
<dbReference type="InterPro" id="IPR015421">
    <property type="entry name" value="PyrdxlP-dep_Trfase_major"/>
</dbReference>
<dbReference type="Proteomes" id="UP000008229">
    <property type="component" value="Chromosome"/>
</dbReference>
<dbReference type="Gene3D" id="3.40.640.10">
    <property type="entry name" value="Type I PLP-dependent aspartate aminotransferase-like (Major domain)"/>
    <property type="match status" value="1"/>
</dbReference>
<keyword evidence="5" id="KW-0032">Aminotransferase</keyword>
<dbReference type="OrthoDB" id="9801052at2"/>
<dbReference type="SUPFAM" id="SSF53383">
    <property type="entry name" value="PLP-dependent transferases"/>
    <property type="match status" value="1"/>
</dbReference>
<dbReference type="KEGG" id="cwo:Cwoe_0624"/>
<dbReference type="InterPro" id="IPR015422">
    <property type="entry name" value="PyrdxlP-dep_Trfase_small"/>
</dbReference>
<gene>
    <name evidence="5" type="ordered locus">Cwoe_0624</name>
</gene>
<reference evidence="6" key="2">
    <citation type="submission" date="2010-01" db="EMBL/GenBank/DDBJ databases">
        <title>The complete genome of Conexibacter woesei DSM 14684.</title>
        <authorList>
            <consortium name="US DOE Joint Genome Institute (JGI-PGF)"/>
            <person name="Lucas S."/>
            <person name="Copeland A."/>
            <person name="Lapidus A."/>
            <person name="Glavina del Rio T."/>
            <person name="Dalin E."/>
            <person name="Tice H."/>
            <person name="Bruce D."/>
            <person name="Goodwin L."/>
            <person name="Pitluck S."/>
            <person name="Kyrpides N."/>
            <person name="Mavromatis K."/>
            <person name="Ivanova N."/>
            <person name="Mikhailova N."/>
            <person name="Chertkov O."/>
            <person name="Brettin T."/>
            <person name="Detter J.C."/>
            <person name="Han C."/>
            <person name="Larimer F."/>
            <person name="Land M."/>
            <person name="Hauser L."/>
            <person name="Markowitz V."/>
            <person name="Cheng J.-F."/>
            <person name="Hugenholtz P."/>
            <person name="Woyke T."/>
            <person name="Wu D."/>
            <person name="Pukall R."/>
            <person name="Steenblock K."/>
            <person name="Schneider S."/>
            <person name="Klenk H.-P."/>
            <person name="Eisen J.A."/>
        </authorList>
    </citation>
    <scope>NUCLEOTIDE SEQUENCE [LARGE SCALE GENOMIC DNA]</scope>
    <source>
        <strain evidence="6">DSM 14684 / CIP 108061 / JCM 11494 / NBRC 100937 / ID131577</strain>
    </source>
</reference>
<dbReference type="Pfam" id="PF00202">
    <property type="entry name" value="Aminotran_3"/>
    <property type="match status" value="1"/>
</dbReference>
<dbReference type="GO" id="GO:0008483">
    <property type="term" value="F:transaminase activity"/>
    <property type="evidence" value="ECO:0007669"/>
    <property type="project" value="UniProtKB-KW"/>
</dbReference>
<dbReference type="InterPro" id="IPR015424">
    <property type="entry name" value="PyrdxlP-dep_Trfase"/>
</dbReference>
<keyword evidence="5" id="KW-0808">Transferase</keyword>
<dbReference type="STRING" id="469383.Cwoe_0624"/>
<evidence type="ECO:0000256" key="4">
    <source>
        <dbReference type="SAM" id="MobiDB-lite"/>
    </source>
</evidence>
<accession>D3F992</accession>
<dbReference type="PANTHER" id="PTHR43713:SF3">
    <property type="entry name" value="GLUTAMATE-1-SEMIALDEHYDE 2,1-AMINOMUTASE 1, CHLOROPLASTIC-RELATED"/>
    <property type="match status" value="1"/>
</dbReference>
<dbReference type="eggNOG" id="COG0001">
    <property type="taxonomic scope" value="Bacteria"/>
</dbReference>
<evidence type="ECO:0000313" key="5">
    <source>
        <dbReference type="EMBL" id="ADB49059.1"/>
    </source>
</evidence>
<evidence type="ECO:0000313" key="6">
    <source>
        <dbReference type="Proteomes" id="UP000008229"/>
    </source>
</evidence>
<comment type="cofactor">
    <cofactor evidence="1">
        <name>pyridoxal 5'-phosphate</name>
        <dbReference type="ChEBI" id="CHEBI:597326"/>
    </cofactor>
</comment>
<dbReference type="HOGENOM" id="CLU_016922_1_2_11"/>
<sequence length="448" mass="47511">MSTPTPGAAPTTAADAYSSATERSRLALGAARRRLPTGLSRQTLVFAPHPFVARRGDGAYLEDLDGRRYLDFVNNYTSLIHGHSHEPSRRAMDEAFARSPAPGAPTALELDFAEEIARRVGSIEWVRFAVTGTEAVLYALRAARAFTGRRRILKFEGGFHGGVDDVQVSIGAAPMEAGTFGPGIPATGGLGTVDTVVAVYNDSASLRAAMAAHRDELAAVIVEPFLGNAALIAAHDEFLAEIRQLTTAAGALMVLDEIQSCRLGYGGAQERLAFGPDLTTMGKTIGGGTPLALVGGRRDVMEVFDGFDPAVRQTGTFNAFPASLAAGLATLTDWQRDDVERLNARGRALREELTRVFAAHGVAAHVGGQGSMFNISLIDRPVATYRDFAAADASGWQRLHHELLVRGVYLSARGTGCLSTAMQEADVARLVAAMDDALSTVENDGTRS</sequence>
<keyword evidence="6" id="KW-1185">Reference proteome</keyword>
<name>D3F992_CONWI</name>
<organism evidence="5 6">
    <name type="scientific">Conexibacter woesei (strain DSM 14684 / CCUG 47730 / CIP 108061 / JCM 11494 / NBRC 100937 / ID131577)</name>
    <dbReference type="NCBI Taxonomy" id="469383"/>
    <lineage>
        <taxon>Bacteria</taxon>
        <taxon>Bacillati</taxon>
        <taxon>Actinomycetota</taxon>
        <taxon>Thermoleophilia</taxon>
        <taxon>Solirubrobacterales</taxon>
        <taxon>Conexibacteraceae</taxon>
        <taxon>Conexibacter</taxon>
    </lineage>
</organism>
<comment type="similarity">
    <text evidence="3">Belongs to the class-III pyridoxal-phosphate-dependent aminotransferase family.</text>
</comment>
<dbReference type="PANTHER" id="PTHR43713">
    <property type="entry name" value="GLUTAMATE-1-SEMIALDEHYDE 2,1-AMINOMUTASE"/>
    <property type="match status" value="1"/>
</dbReference>